<organism evidence="1 2">
    <name type="scientific">Syphacia muris</name>
    <dbReference type="NCBI Taxonomy" id="451379"/>
    <lineage>
        <taxon>Eukaryota</taxon>
        <taxon>Metazoa</taxon>
        <taxon>Ecdysozoa</taxon>
        <taxon>Nematoda</taxon>
        <taxon>Chromadorea</taxon>
        <taxon>Rhabditida</taxon>
        <taxon>Spirurina</taxon>
        <taxon>Oxyuridomorpha</taxon>
        <taxon>Oxyuroidea</taxon>
        <taxon>Oxyuridae</taxon>
        <taxon>Syphacia</taxon>
    </lineage>
</organism>
<sequence>MLLGTKYYSVRLKPRHCFTYSEFRLLILPIFSTSANYLCCFQRQRLTQKAAVSHREKVERFNAAMSELTEFNDIPKLLLKAAFDQTEERIKRSSPFQDIALYYAGLFSVKRVV</sequence>
<keyword evidence="1" id="KW-1185">Reference proteome</keyword>
<evidence type="ECO:0000313" key="1">
    <source>
        <dbReference type="Proteomes" id="UP000046393"/>
    </source>
</evidence>
<protein>
    <submittedName>
        <fullName evidence="2">Uncharacterized protein</fullName>
    </submittedName>
</protein>
<evidence type="ECO:0000313" key="2">
    <source>
        <dbReference type="WBParaSite" id="SMUV_0000595201-mRNA-1"/>
    </source>
</evidence>
<name>A0A0N5AMX9_9BILA</name>
<dbReference type="Proteomes" id="UP000046393">
    <property type="component" value="Unplaced"/>
</dbReference>
<proteinExistence type="predicted"/>
<reference evidence="2" key="1">
    <citation type="submission" date="2017-02" db="UniProtKB">
        <authorList>
            <consortium name="WormBaseParasite"/>
        </authorList>
    </citation>
    <scope>IDENTIFICATION</scope>
</reference>
<dbReference type="AlphaFoldDB" id="A0A0N5AMX9"/>
<dbReference type="WBParaSite" id="SMUV_0000595201-mRNA-1">
    <property type="protein sequence ID" value="SMUV_0000595201-mRNA-1"/>
    <property type="gene ID" value="SMUV_0000595201"/>
</dbReference>
<dbReference type="STRING" id="451379.A0A0N5AMX9"/>
<accession>A0A0N5AMX9</accession>